<reference evidence="1 2" key="1">
    <citation type="submission" date="2020-08" db="EMBL/GenBank/DDBJ databases">
        <title>Genomic Encyclopedia of Type Strains, Phase III (KMG-III): the genomes of soil and plant-associated and newly described type strains.</title>
        <authorList>
            <person name="Whitman W."/>
        </authorList>
    </citation>
    <scope>NUCLEOTIDE SEQUENCE [LARGE SCALE GENOMIC DNA]</scope>
    <source>
        <strain evidence="1 2">CECT 8897</strain>
    </source>
</reference>
<evidence type="ECO:0000313" key="1">
    <source>
        <dbReference type="EMBL" id="MBB3118268.1"/>
    </source>
</evidence>
<dbReference type="Gene3D" id="1.50.10.20">
    <property type="match status" value="1"/>
</dbReference>
<dbReference type="EMBL" id="JACHXD010000003">
    <property type="protein sequence ID" value="MBB3118268.1"/>
    <property type="molecule type" value="Genomic_DNA"/>
</dbReference>
<proteinExistence type="predicted"/>
<accession>A0A7W5FTK4</accession>
<protein>
    <recommendedName>
        <fullName evidence="3">Glycosyl hydrolase</fullName>
    </recommendedName>
</protein>
<name>A0A7W5FTK4_9BURK</name>
<keyword evidence="2" id="KW-1185">Reference proteome</keyword>
<dbReference type="InterPro" id="IPR008928">
    <property type="entry name" value="6-hairpin_glycosidase_sf"/>
</dbReference>
<dbReference type="SUPFAM" id="SSF48208">
    <property type="entry name" value="Six-hairpin glycosidases"/>
    <property type="match status" value="1"/>
</dbReference>
<dbReference type="GO" id="GO:0005975">
    <property type="term" value="P:carbohydrate metabolic process"/>
    <property type="evidence" value="ECO:0007669"/>
    <property type="project" value="InterPro"/>
</dbReference>
<dbReference type="Proteomes" id="UP000541535">
    <property type="component" value="Unassembled WGS sequence"/>
</dbReference>
<sequence>MSTDIKTMAIAGAKTFAGVWNFSDFWKRSNTFHSYLRFVDAAEKRWGRTDPALRPMQDLRTVLIGENARFFQPYIGGDQVWADDYGWCGLASVEASIYLQSIGDGAGAQVYADIARACWDQMMETGYDNSNDATPVPHGCGNISPDRKRNGGGYGTRNTVTNVNLLLLSYRLHKLHGPGRYLDFALSQAAWFGQWFTLDYPSLDNGPYLRTLPAMQSLIHERPMAEQTYVRTEYPNWERGWVWTGDQGLLLMGLATILQEGTPPPGFSLRLYQDSFVKLAAGVESLLFGGSDKVLREPPFNSSFGFSYAGDYIGGRGVLLRYASEPLVSQTLGRALSPQGIKATAKAVWDSRDARDVFGSLWNPAGDQAFNAGFVKAWGNGEPSITGWQGTAFDGVLQACGLDALTAAIRLDTKA</sequence>
<comment type="caution">
    <text evidence="1">The sequence shown here is derived from an EMBL/GenBank/DDBJ whole genome shotgun (WGS) entry which is preliminary data.</text>
</comment>
<gene>
    <name evidence="1" type="ORF">FHS03_001299</name>
</gene>
<evidence type="ECO:0000313" key="2">
    <source>
        <dbReference type="Proteomes" id="UP000541535"/>
    </source>
</evidence>
<evidence type="ECO:0008006" key="3">
    <source>
        <dbReference type="Google" id="ProtNLM"/>
    </source>
</evidence>
<organism evidence="1 2">
    <name type="scientific">Pseudoduganella violacea</name>
    <dbReference type="NCBI Taxonomy" id="1715466"/>
    <lineage>
        <taxon>Bacteria</taxon>
        <taxon>Pseudomonadati</taxon>
        <taxon>Pseudomonadota</taxon>
        <taxon>Betaproteobacteria</taxon>
        <taxon>Burkholderiales</taxon>
        <taxon>Oxalobacteraceae</taxon>
        <taxon>Telluria group</taxon>
        <taxon>Pseudoduganella</taxon>
    </lineage>
</organism>
<dbReference type="RefSeq" id="WP_183440207.1">
    <property type="nucleotide sequence ID" value="NZ_JACHXD010000003.1"/>
</dbReference>
<dbReference type="AlphaFoldDB" id="A0A7W5FTK4"/>